<evidence type="ECO:0000313" key="2">
    <source>
        <dbReference type="Proteomes" id="UP000447876"/>
    </source>
</evidence>
<gene>
    <name evidence="1" type="ORF">GNP95_17700</name>
</gene>
<dbReference type="AlphaFoldDB" id="A0A7X3CQ36"/>
<name>A0A7X3CQ36_9BACL</name>
<protein>
    <recommendedName>
        <fullName evidence="3">Ferric siderophore reductase C-terminal domain-containing protein</fullName>
    </recommendedName>
</protein>
<accession>A0A7X3CQ36</accession>
<comment type="caution">
    <text evidence="1">The sequence shown here is derived from an EMBL/GenBank/DDBJ whole genome shotgun (WGS) entry which is preliminary data.</text>
</comment>
<proteinExistence type="predicted"/>
<reference evidence="1 2" key="1">
    <citation type="submission" date="2019-11" db="EMBL/GenBank/DDBJ databases">
        <title>Draft genome sequences of five Paenibacillus species of dairy origin.</title>
        <authorList>
            <person name="Olajide A.M."/>
            <person name="Chen S."/>
            <person name="Lapointe G."/>
        </authorList>
    </citation>
    <scope>NUCLEOTIDE SEQUENCE [LARGE SCALE GENOMIC DNA]</scope>
    <source>
        <strain evidence="1 2">12CR55</strain>
    </source>
</reference>
<evidence type="ECO:0008006" key="3">
    <source>
        <dbReference type="Google" id="ProtNLM"/>
    </source>
</evidence>
<sequence length="270" mass="31463">MQRLAIDYQFLEQHCYVVRSCREQAIYTVEGRELLDRQRAEQFLTLYQSEIKGLDIQVAATYFAASWRVLCTALHYMASLTGSQLNFRLDNLTLQIVRVQQFPTIFFVLRDDTESVRPEGEANGWQEQRLGSFYLETLRPVMESVAGLSKLPVTQLWGQLPLGIAYYIKQLASRLDTAEQRERLWADHESVKEMSAEWFGVKRNPFAVKEILVDNPYTPGEMMPLKPTCCLAYRTKTDLGYCYTCPKLTKQQREEKRSQLMQRQMESSKK</sequence>
<dbReference type="EMBL" id="WNZW01000008">
    <property type="protein sequence ID" value="MUG46812.1"/>
    <property type="molecule type" value="Genomic_DNA"/>
</dbReference>
<organism evidence="1 2">
    <name type="scientific">Paenibacillus woosongensis</name>
    <dbReference type="NCBI Taxonomy" id="307580"/>
    <lineage>
        <taxon>Bacteria</taxon>
        <taxon>Bacillati</taxon>
        <taxon>Bacillota</taxon>
        <taxon>Bacilli</taxon>
        <taxon>Bacillales</taxon>
        <taxon>Paenibacillaceae</taxon>
        <taxon>Paenibacillus</taxon>
    </lineage>
</organism>
<dbReference type="Proteomes" id="UP000447876">
    <property type="component" value="Unassembled WGS sequence"/>
</dbReference>
<evidence type="ECO:0000313" key="1">
    <source>
        <dbReference type="EMBL" id="MUG46812.1"/>
    </source>
</evidence>
<dbReference type="RefSeq" id="WP_155612196.1">
    <property type="nucleotide sequence ID" value="NZ_WNZW01000008.1"/>
</dbReference>
<dbReference type="OrthoDB" id="2819999at2"/>